<keyword evidence="3" id="KW-1185">Reference proteome</keyword>
<reference evidence="2" key="1">
    <citation type="submission" date="2021-06" db="EMBL/GenBank/DDBJ databases">
        <authorList>
            <person name="Kallberg Y."/>
            <person name="Tangrot J."/>
            <person name="Rosling A."/>
        </authorList>
    </citation>
    <scope>NUCLEOTIDE SEQUENCE</scope>
    <source>
        <strain evidence="2">IN212</strain>
    </source>
</reference>
<proteinExistence type="predicted"/>
<protein>
    <submittedName>
        <fullName evidence="2">3364_t:CDS:1</fullName>
    </submittedName>
</protein>
<dbReference type="EMBL" id="CAJVPZ010004002">
    <property type="protein sequence ID" value="CAG8539328.1"/>
    <property type="molecule type" value="Genomic_DNA"/>
</dbReference>
<accession>A0A9N9AQM9</accession>
<sequence>MYKKALNKVLHNYSKLQQLIQVLEKFVEEVDSNNLSESDESLQDDSTSDKENNNFAIAIQIQNLKKRQGKGRPPSTKRLKSSHENSKPVAKNKQQYKKYENIGHYQKNCKV</sequence>
<feature type="compositionally biased region" description="Basic residues" evidence="1">
    <location>
        <begin position="64"/>
        <end position="80"/>
    </location>
</feature>
<name>A0A9N9AQM9_9GLOM</name>
<comment type="caution">
    <text evidence="2">The sequence shown here is derived from an EMBL/GenBank/DDBJ whole genome shotgun (WGS) entry which is preliminary data.</text>
</comment>
<feature type="compositionally biased region" description="Low complexity" evidence="1">
    <location>
        <begin position="53"/>
        <end position="63"/>
    </location>
</feature>
<evidence type="ECO:0000313" key="2">
    <source>
        <dbReference type="EMBL" id="CAG8539328.1"/>
    </source>
</evidence>
<dbReference type="OrthoDB" id="2430002at2759"/>
<dbReference type="AlphaFoldDB" id="A0A9N9AQM9"/>
<organism evidence="2 3">
    <name type="scientific">Racocetra fulgida</name>
    <dbReference type="NCBI Taxonomy" id="60492"/>
    <lineage>
        <taxon>Eukaryota</taxon>
        <taxon>Fungi</taxon>
        <taxon>Fungi incertae sedis</taxon>
        <taxon>Mucoromycota</taxon>
        <taxon>Glomeromycotina</taxon>
        <taxon>Glomeromycetes</taxon>
        <taxon>Diversisporales</taxon>
        <taxon>Gigasporaceae</taxon>
        <taxon>Racocetra</taxon>
    </lineage>
</organism>
<gene>
    <name evidence="2" type="ORF">RFULGI_LOCUS4149</name>
</gene>
<evidence type="ECO:0000313" key="3">
    <source>
        <dbReference type="Proteomes" id="UP000789396"/>
    </source>
</evidence>
<evidence type="ECO:0000256" key="1">
    <source>
        <dbReference type="SAM" id="MobiDB-lite"/>
    </source>
</evidence>
<dbReference type="Proteomes" id="UP000789396">
    <property type="component" value="Unassembled WGS sequence"/>
</dbReference>
<feature type="region of interest" description="Disordered" evidence="1">
    <location>
        <begin position="33"/>
        <end position="102"/>
    </location>
</feature>